<dbReference type="InterPro" id="IPR017850">
    <property type="entry name" value="Alkaline_phosphatase_core_sf"/>
</dbReference>
<keyword evidence="3" id="KW-0378">Hydrolase</keyword>
<feature type="region of interest" description="Disordered" evidence="5">
    <location>
        <begin position="431"/>
        <end position="467"/>
    </location>
</feature>
<dbReference type="GO" id="GO:0046872">
    <property type="term" value="F:metal ion binding"/>
    <property type="evidence" value="ECO:0007669"/>
    <property type="project" value="UniProtKB-KW"/>
</dbReference>
<protein>
    <submittedName>
        <fullName evidence="7">Phosphodiesterase</fullName>
    </submittedName>
</protein>
<evidence type="ECO:0000313" key="8">
    <source>
        <dbReference type="Proteomes" id="UP000216533"/>
    </source>
</evidence>
<sequence>MHIDRPNIVVILTDDQGRWAMPHRMPELQMPHLKALLDTSLELDNLHCASPVCSPARASLLTGRTPSAHGVHDWLVGGRDPRDHADAYLAGQPTTAETLSRAGYWCALSGKWHVGDARTPAPGHDFWYAHRFGGGPYLNAPIWRDGQPATEPRYFTDAVVEEGLHALDVRPNDRPFLLQLNFTAPHDPWFTGHPRRWTDLYAGTDFPSVPRPAEPHPWARRGAFTQAWADPRTALTGYAASLSAVDAGLGRLRADLAQRGLAESTIIFFLSDNGFSCGHHGIWGKGNGTDPLNFWDNSVRVPGLVHVPGGPTGVSDALLSGTDLHPTICELAGVSPEPDQWAAGESFAGLLRGEVAGRETVVVASEYGGGRMITDGDWSWITRPDGPVELYHRGEDPDQSVNRASDASCAGIRADLDQALHDWFVRRSRPGMSGWQQPVTGEGQLQPVSRGLPADQTWASAPAPDGN</sequence>
<evidence type="ECO:0000256" key="2">
    <source>
        <dbReference type="ARBA" id="ARBA00022723"/>
    </source>
</evidence>
<evidence type="ECO:0000256" key="1">
    <source>
        <dbReference type="ARBA" id="ARBA00008779"/>
    </source>
</evidence>
<name>A0A255E135_9ACTN</name>
<comment type="similarity">
    <text evidence="1">Belongs to the sulfatase family.</text>
</comment>
<dbReference type="Proteomes" id="UP000216533">
    <property type="component" value="Unassembled WGS sequence"/>
</dbReference>
<evidence type="ECO:0000256" key="5">
    <source>
        <dbReference type="SAM" id="MobiDB-lite"/>
    </source>
</evidence>
<evidence type="ECO:0000256" key="4">
    <source>
        <dbReference type="ARBA" id="ARBA00022837"/>
    </source>
</evidence>
<dbReference type="PANTHER" id="PTHR42693:SF33">
    <property type="entry name" value="ARYLSULFATASE"/>
    <property type="match status" value="1"/>
</dbReference>
<dbReference type="InterPro" id="IPR050738">
    <property type="entry name" value="Sulfatase"/>
</dbReference>
<accession>A0A255E135</accession>
<comment type="caution">
    <text evidence="7">The sequence shown here is derived from an EMBL/GenBank/DDBJ whole genome shotgun (WGS) entry which is preliminary data.</text>
</comment>
<dbReference type="PANTHER" id="PTHR42693">
    <property type="entry name" value="ARYLSULFATASE FAMILY MEMBER"/>
    <property type="match status" value="1"/>
</dbReference>
<keyword evidence="4" id="KW-0106">Calcium</keyword>
<evidence type="ECO:0000313" key="7">
    <source>
        <dbReference type="EMBL" id="OYN85206.1"/>
    </source>
</evidence>
<reference evidence="7 8" key="1">
    <citation type="submission" date="2017-07" db="EMBL/GenBank/DDBJ databases">
        <title>Draft whole genome sequences of clinical Proprionibacteriaceae strains.</title>
        <authorList>
            <person name="Bernier A.-M."/>
            <person name="Bernard K."/>
            <person name="Domingo M.-C."/>
        </authorList>
    </citation>
    <scope>NUCLEOTIDE SEQUENCE [LARGE SCALE GENOMIC DNA]</scope>
    <source>
        <strain evidence="7 8">NML 160184</strain>
    </source>
</reference>
<dbReference type="EMBL" id="NMVI01000025">
    <property type="protein sequence ID" value="OYN85206.1"/>
    <property type="molecule type" value="Genomic_DNA"/>
</dbReference>
<dbReference type="InterPro" id="IPR024607">
    <property type="entry name" value="Sulfatase_CS"/>
</dbReference>
<dbReference type="RefSeq" id="WP_094451311.1">
    <property type="nucleotide sequence ID" value="NZ_NMVI01000025.1"/>
</dbReference>
<dbReference type="SUPFAM" id="SSF53649">
    <property type="entry name" value="Alkaline phosphatase-like"/>
    <property type="match status" value="1"/>
</dbReference>
<feature type="domain" description="Sulfatase N-terminal" evidence="6">
    <location>
        <begin position="6"/>
        <end position="334"/>
    </location>
</feature>
<dbReference type="InterPro" id="IPR000917">
    <property type="entry name" value="Sulfatase_N"/>
</dbReference>
<proteinExistence type="inferred from homology"/>
<keyword evidence="2" id="KW-0479">Metal-binding</keyword>
<dbReference type="GO" id="GO:0004065">
    <property type="term" value="F:arylsulfatase activity"/>
    <property type="evidence" value="ECO:0007669"/>
    <property type="project" value="TreeGrafter"/>
</dbReference>
<gene>
    <name evidence="7" type="ORF">CGZ92_10335</name>
</gene>
<dbReference type="PROSITE" id="PS00523">
    <property type="entry name" value="SULFATASE_1"/>
    <property type="match status" value="1"/>
</dbReference>
<dbReference type="Pfam" id="PF00884">
    <property type="entry name" value="Sulfatase"/>
    <property type="match status" value="1"/>
</dbReference>
<dbReference type="AlphaFoldDB" id="A0A255E135"/>
<dbReference type="Gene3D" id="3.40.720.10">
    <property type="entry name" value="Alkaline Phosphatase, subunit A"/>
    <property type="match status" value="1"/>
</dbReference>
<evidence type="ECO:0000259" key="6">
    <source>
        <dbReference type="Pfam" id="PF00884"/>
    </source>
</evidence>
<evidence type="ECO:0000256" key="3">
    <source>
        <dbReference type="ARBA" id="ARBA00022801"/>
    </source>
</evidence>
<organism evidence="7 8">
    <name type="scientific">Parenemella sanctibonifatiensis</name>
    <dbReference type="NCBI Taxonomy" id="2016505"/>
    <lineage>
        <taxon>Bacteria</taxon>
        <taxon>Bacillati</taxon>
        <taxon>Actinomycetota</taxon>
        <taxon>Actinomycetes</taxon>
        <taxon>Propionibacteriales</taxon>
        <taxon>Propionibacteriaceae</taxon>
        <taxon>Parenemella</taxon>
    </lineage>
</organism>